<gene>
    <name evidence="2" type="ORF">KALB_2370</name>
</gene>
<dbReference type="EMBL" id="CP007155">
    <property type="protein sequence ID" value="AHH95738.1"/>
    <property type="molecule type" value="Genomic_DNA"/>
</dbReference>
<sequence>MSTARDRRSQPQRGRASDRELQRRCRRLLRELDIQPPLDISELCARLGRQRGRPIKLISYPIPADGPFGLWLRDETTDYIVYQRHTTEPHQKHIILHEVGHILADHPSDEDADDLAQLLNRPKAGGAGQLPDTADGLRRRTAYDQREEHEAETVATIILEWASVLDILQLPSAPGPAEEMDAALGERLGWL</sequence>
<dbReference type="PATRIC" id="fig|1449976.3.peg.2368"/>
<accession>W5W3G7</accession>
<feature type="region of interest" description="Disordered" evidence="1">
    <location>
        <begin position="1"/>
        <end position="20"/>
    </location>
</feature>
<evidence type="ECO:0000256" key="1">
    <source>
        <dbReference type="SAM" id="MobiDB-lite"/>
    </source>
</evidence>
<protein>
    <recommendedName>
        <fullName evidence="4">IrrE N-terminal-like domain-containing protein</fullName>
    </recommendedName>
</protein>
<dbReference type="eggNOG" id="COG2856">
    <property type="taxonomic scope" value="Bacteria"/>
</dbReference>
<dbReference type="STRING" id="1449976.KALB_2370"/>
<name>W5W3G7_9PSEU</name>
<proteinExistence type="predicted"/>
<evidence type="ECO:0008006" key="4">
    <source>
        <dbReference type="Google" id="ProtNLM"/>
    </source>
</evidence>
<evidence type="ECO:0000313" key="3">
    <source>
        <dbReference type="Proteomes" id="UP000019225"/>
    </source>
</evidence>
<organism evidence="2 3">
    <name type="scientific">Kutzneria albida DSM 43870</name>
    <dbReference type="NCBI Taxonomy" id="1449976"/>
    <lineage>
        <taxon>Bacteria</taxon>
        <taxon>Bacillati</taxon>
        <taxon>Actinomycetota</taxon>
        <taxon>Actinomycetes</taxon>
        <taxon>Pseudonocardiales</taxon>
        <taxon>Pseudonocardiaceae</taxon>
        <taxon>Kutzneria</taxon>
    </lineage>
</organism>
<dbReference type="KEGG" id="kal:KALB_2370"/>
<evidence type="ECO:0000313" key="2">
    <source>
        <dbReference type="EMBL" id="AHH95738.1"/>
    </source>
</evidence>
<dbReference type="OrthoDB" id="4144896at2"/>
<dbReference type="HOGENOM" id="CLU_104213_2_0_11"/>
<reference evidence="2 3" key="1">
    <citation type="journal article" date="2014" name="BMC Genomics">
        <title>Complete genome sequence of producer of the glycopeptide antibiotic Aculeximycin Kutzneria albida DSM 43870T, a representative of minor genus of Pseudonocardiaceae.</title>
        <authorList>
            <person name="Rebets Y."/>
            <person name="Tokovenko B."/>
            <person name="Lushchyk I."/>
            <person name="Ruckert C."/>
            <person name="Zaburannyi N."/>
            <person name="Bechthold A."/>
            <person name="Kalinowski J."/>
            <person name="Luzhetskyy A."/>
        </authorList>
    </citation>
    <scope>NUCLEOTIDE SEQUENCE [LARGE SCALE GENOMIC DNA]</scope>
    <source>
        <strain evidence="2">DSM 43870</strain>
    </source>
</reference>
<keyword evidence="3" id="KW-1185">Reference proteome</keyword>
<dbReference type="Gene3D" id="1.10.10.2910">
    <property type="match status" value="1"/>
</dbReference>
<dbReference type="Proteomes" id="UP000019225">
    <property type="component" value="Chromosome"/>
</dbReference>
<dbReference type="RefSeq" id="WP_025355903.1">
    <property type="nucleotide sequence ID" value="NZ_CP007155.1"/>
</dbReference>
<dbReference type="AlphaFoldDB" id="W5W3G7"/>